<dbReference type="Gene3D" id="3.40.30.10">
    <property type="entry name" value="Glutaredoxin"/>
    <property type="match status" value="1"/>
</dbReference>
<feature type="compositionally biased region" description="Low complexity" evidence="1">
    <location>
        <begin position="7"/>
        <end position="17"/>
    </location>
</feature>
<evidence type="ECO:0000313" key="3">
    <source>
        <dbReference type="EMBL" id="CAK7325906.1"/>
    </source>
</evidence>
<keyword evidence="4" id="KW-1185">Reference proteome</keyword>
<evidence type="ECO:0000313" key="4">
    <source>
        <dbReference type="Proteomes" id="UP001314170"/>
    </source>
</evidence>
<dbReference type="Pfam" id="PF23733">
    <property type="entry name" value="GRXCR1-2_C"/>
    <property type="match status" value="1"/>
</dbReference>
<dbReference type="AlphaFoldDB" id="A0AAV1QWU3"/>
<name>A0AAV1QWU3_9ROSI</name>
<dbReference type="PANTHER" id="PTHR45669">
    <property type="entry name" value="GLUTAREDOXIN DOMAIN-CONTAINING CYSTEINE-RICH PROTEIN CG12206-RELATED"/>
    <property type="match status" value="1"/>
</dbReference>
<dbReference type="Proteomes" id="UP001314170">
    <property type="component" value="Unassembled WGS sequence"/>
</dbReference>
<dbReference type="PANTHER" id="PTHR45669:SF36">
    <property type="entry name" value="GLUTAREDOXIN DOMAIN-CONTAINING PROTEIN"/>
    <property type="match status" value="1"/>
</dbReference>
<evidence type="ECO:0000259" key="2">
    <source>
        <dbReference type="Pfam" id="PF00462"/>
    </source>
</evidence>
<reference evidence="3 4" key="1">
    <citation type="submission" date="2024-01" db="EMBL/GenBank/DDBJ databases">
        <authorList>
            <person name="Waweru B."/>
        </authorList>
    </citation>
    <scope>NUCLEOTIDE SEQUENCE [LARGE SCALE GENOMIC DNA]</scope>
</reference>
<dbReference type="Pfam" id="PF00462">
    <property type="entry name" value="Glutaredoxin"/>
    <property type="match status" value="1"/>
</dbReference>
<sequence length="248" mass="28030">MWPDWLRSPSRFPSSPRTQPPSPRFHCSSFKDIQTLIIEEPEPISPRKPSLFHRVRISTSVLRTWAHRNVHPSIRQSKSLPHHHDPQHIILYFTSLRIVRRTFEDCRSVRSILRGFCVPIDERDLSMDGMYLDELQEIVGSKKVTLPIVFIGGKYIGGVKEITELHESGDLKKLIGGLPLANTNACDSCGGLRFVLCGRCSGSHKIYTVKHGFKDCTGCNANGLIRCPSCVPLRRGADHLSPRRSNKN</sequence>
<dbReference type="EMBL" id="CAWUPB010000850">
    <property type="protein sequence ID" value="CAK7325906.1"/>
    <property type="molecule type" value="Genomic_DNA"/>
</dbReference>
<feature type="region of interest" description="Disordered" evidence="1">
    <location>
        <begin position="1"/>
        <end position="24"/>
    </location>
</feature>
<comment type="caution">
    <text evidence="3">The sequence shown here is derived from an EMBL/GenBank/DDBJ whole genome shotgun (WGS) entry which is preliminary data.</text>
</comment>
<dbReference type="SUPFAM" id="SSF52833">
    <property type="entry name" value="Thioredoxin-like"/>
    <property type="match status" value="1"/>
</dbReference>
<feature type="domain" description="Glutaredoxin" evidence="2">
    <location>
        <begin position="90"/>
        <end position="156"/>
    </location>
</feature>
<gene>
    <name evidence="3" type="ORF">DCAF_LOCUS3598</name>
</gene>
<organism evidence="3 4">
    <name type="scientific">Dovyalis caffra</name>
    <dbReference type="NCBI Taxonomy" id="77055"/>
    <lineage>
        <taxon>Eukaryota</taxon>
        <taxon>Viridiplantae</taxon>
        <taxon>Streptophyta</taxon>
        <taxon>Embryophyta</taxon>
        <taxon>Tracheophyta</taxon>
        <taxon>Spermatophyta</taxon>
        <taxon>Magnoliopsida</taxon>
        <taxon>eudicotyledons</taxon>
        <taxon>Gunneridae</taxon>
        <taxon>Pentapetalae</taxon>
        <taxon>rosids</taxon>
        <taxon>fabids</taxon>
        <taxon>Malpighiales</taxon>
        <taxon>Salicaceae</taxon>
        <taxon>Flacourtieae</taxon>
        <taxon>Dovyalis</taxon>
    </lineage>
</organism>
<dbReference type="PROSITE" id="PS51354">
    <property type="entry name" value="GLUTAREDOXIN_2"/>
    <property type="match status" value="1"/>
</dbReference>
<protein>
    <recommendedName>
        <fullName evidence="2">Glutaredoxin domain-containing protein</fullName>
    </recommendedName>
</protein>
<accession>A0AAV1QWU3</accession>
<evidence type="ECO:0000256" key="1">
    <source>
        <dbReference type="SAM" id="MobiDB-lite"/>
    </source>
</evidence>
<proteinExistence type="predicted"/>
<dbReference type="CDD" id="cd03031">
    <property type="entry name" value="GRX_GRX_like"/>
    <property type="match status" value="1"/>
</dbReference>
<dbReference type="InterPro" id="IPR002109">
    <property type="entry name" value="Glutaredoxin"/>
</dbReference>
<dbReference type="InterPro" id="IPR036249">
    <property type="entry name" value="Thioredoxin-like_sf"/>
</dbReference>